<feature type="compositionally biased region" description="Basic residues" evidence="2">
    <location>
        <begin position="1"/>
        <end position="11"/>
    </location>
</feature>
<name>A0ABN9TQG7_9DINO</name>
<accession>A0ABN9TQG7</accession>
<evidence type="ECO:0000256" key="2">
    <source>
        <dbReference type="SAM" id="MobiDB-lite"/>
    </source>
</evidence>
<organism evidence="3 4">
    <name type="scientific">Prorocentrum cordatum</name>
    <dbReference type="NCBI Taxonomy" id="2364126"/>
    <lineage>
        <taxon>Eukaryota</taxon>
        <taxon>Sar</taxon>
        <taxon>Alveolata</taxon>
        <taxon>Dinophyceae</taxon>
        <taxon>Prorocentrales</taxon>
        <taxon>Prorocentraceae</taxon>
        <taxon>Prorocentrum</taxon>
    </lineage>
</organism>
<sequence length="1176" mass="127704">MDNYATRKKCRGCGAPAPRRATTFKQDKDKYQKARQENDTATPHSLQLTQARIAKEKAEKEVSSIQDEVQQFEQQLANARERLAKKQEQFSIGFLEAVQKRYDKAVDGSGVSPVEYQQLFAHLGKVMANAKEDLGATVAESTSDQDVTGPSLDKVNKIGSSKVEFLKGPVKSKRSGGSRSAPAWPSTQSSGRGVPDAAHNQKKYDKLTVWTFNGSGWGTIEEKLSENVHGALQRYAVQGHHLADDKWPAVRRAMKAQGCQVGGAAAVSTTPAAGEAGSSAGAAVAVPRCAGMTCMYGQDKWGISPKGSPGRAAAAWASAGKGVVIASMYLWTAEGMSYRNRELASHVVGQLVLAEVDSLNIAKACVIAPNAACGTCRHAHGNSEIDYFIVSDSVKAQVEGARAQEEWPSAPRKPVGATIKPKVVERRVRVLGKLKPLPELQIGCAPTPPSYQQAVGQAIWWRWLSRPLRNLQGACARLHATTERWGKRVRGAKEQERRAQRDKLQGLYQEAATKSKEADQQLTKEMRAKWAEDLEAAAAGSAGGLRKLSKPVAVRRSRRADSTAKSAGPLAAAEFALKEWKAAWRTDDPMQQQERPWEIEAREQLGDFTGEVEKTLVLPVHMGNALSFMIPKTFTADRENQGSWDCTSFGNAAGDAAWGVLLSHEMDDPDVQDEYTVATITAVLDLVKALGGVGLFVLWGAGEQLKFHTGVLAVVCSYFAMARRPIVAESVPSETSTVATIIAGSKFSVSFVKMVIQSTVDGLAVERPVAKWRMYVDDLCVRLRRQQQRVVEEFTETLDACFEGIDKLGLEFSVGTAGKGAVMASTRMVRKAAAKEMQKRGLPVVRARPYLGVDLIANGSAAKSKSKKRFSGMLSRAKRLVNLKGGGRKMQRGTTLVYKCGRKRSVLCGCKCLVMPDQQLRLLRREAGRALPGGRGAMSPTLQVAVAQGGATLEVAEAPIVQWARAVWHAELIPSIYTEGAVIMSLKRADWTWPAWHTMRTKDGHVFNLMEVCPMDVAAMMQRDIQTKLWEGWTKAPEHSSLEPAPCIAPAVSQFKAHGFPGRAKSAAKKVFIGGIWATLKLCECNIVPADICLGCGNAAGAPRRGLCRCEALRQQRLEAQADWQHVAEQQEGSLLWARGLARSPEADWRFVGAGEGQCQGAVLEGDDNVFAGGIV</sequence>
<dbReference type="Proteomes" id="UP001189429">
    <property type="component" value="Unassembled WGS sequence"/>
</dbReference>
<keyword evidence="1" id="KW-0175">Coiled coil</keyword>
<feature type="region of interest" description="Disordered" evidence="2">
    <location>
        <begin position="1"/>
        <end position="45"/>
    </location>
</feature>
<protein>
    <submittedName>
        <fullName evidence="3">Uncharacterized protein</fullName>
    </submittedName>
</protein>
<evidence type="ECO:0000256" key="1">
    <source>
        <dbReference type="SAM" id="Coils"/>
    </source>
</evidence>
<comment type="caution">
    <text evidence="3">The sequence shown here is derived from an EMBL/GenBank/DDBJ whole genome shotgun (WGS) entry which is preliminary data.</text>
</comment>
<feature type="coiled-coil region" evidence="1">
    <location>
        <begin position="48"/>
        <end position="89"/>
    </location>
</feature>
<feature type="region of interest" description="Disordered" evidence="2">
    <location>
        <begin position="166"/>
        <end position="199"/>
    </location>
</feature>
<feature type="compositionally biased region" description="Basic and acidic residues" evidence="2">
    <location>
        <begin position="25"/>
        <end position="38"/>
    </location>
</feature>
<evidence type="ECO:0000313" key="4">
    <source>
        <dbReference type="Proteomes" id="UP001189429"/>
    </source>
</evidence>
<dbReference type="EMBL" id="CAUYUJ010014972">
    <property type="protein sequence ID" value="CAK0848368.1"/>
    <property type="molecule type" value="Genomic_DNA"/>
</dbReference>
<keyword evidence="4" id="KW-1185">Reference proteome</keyword>
<reference evidence="3" key="1">
    <citation type="submission" date="2023-10" db="EMBL/GenBank/DDBJ databases">
        <authorList>
            <person name="Chen Y."/>
            <person name="Shah S."/>
            <person name="Dougan E. K."/>
            <person name="Thang M."/>
            <person name="Chan C."/>
        </authorList>
    </citation>
    <scope>NUCLEOTIDE SEQUENCE [LARGE SCALE GENOMIC DNA]</scope>
</reference>
<evidence type="ECO:0000313" key="3">
    <source>
        <dbReference type="EMBL" id="CAK0848368.1"/>
    </source>
</evidence>
<gene>
    <name evidence="3" type="ORF">PCOR1329_LOCUS41316</name>
</gene>
<proteinExistence type="predicted"/>